<keyword evidence="1" id="KW-0812">Transmembrane</keyword>
<dbReference type="AlphaFoldDB" id="A0A1X0NXM0"/>
<evidence type="ECO:0000256" key="1">
    <source>
        <dbReference type="SAM" id="Phobius"/>
    </source>
</evidence>
<accession>A0A1X0NXM0</accession>
<organism evidence="2 3">
    <name type="scientific">Trypanosoma theileri</name>
    <dbReference type="NCBI Taxonomy" id="67003"/>
    <lineage>
        <taxon>Eukaryota</taxon>
        <taxon>Discoba</taxon>
        <taxon>Euglenozoa</taxon>
        <taxon>Kinetoplastea</taxon>
        <taxon>Metakinetoplastina</taxon>
        <taxon>Trypanosomatida</taxon>
        <taxon>Trypanosomatidae</taxon>
        <taxon>Trypanosoma</taxon>
    </lineage>
</organism>
<feature type="transmembrane region" description="Helical" evidence="1">
    <location>
        <begin position="128"/>
        <end position="149"/>
    </location>
</feature>
<dbReference type="EMBL" id="NBCO01000012">
    <property type="protein sequence ID" value="ORC89434.1"/>
    <property type="molecule type" value="Genomic_DNA"/>
</dbReference>
<dbReference type="RefSeq" id="XP_028883500.1">
    <property type="nucleotide sequence ID" value="XM_029025184.1"/>
</dbReference>
<keyword evidence="1" id="KW-0472">Membrane</keyword>
<dbReference type="Proteomes" id="UP000192257">
    <property type="component" value="Unassembled WGS sequence"/>
</dbReference>
<dbReference type="OrthoDB" id="276958at2759"/>
<dbReference type="VEuPathDB" id="TriTrypDB:TM35_000122090"/>
<evidence type="ECO:0008006" key="4">
    <source>
        <dbReference type="Google" id="ProtNLM"/>
    </source>
</evidence>
<proteinExistence type="predicted"/>
<dbReference type="GeneID" id="39984964"/>
<dbReference type="PANTHER" id="PTHR42253">
    <property type="entry name" value="TRANSMEMBRANE PROTEIN-RELATED"/>
    <property type="match status" value="1"/>
</dbReference>
<feature type="transmembrane region" description="Helical" evidence="1">
    <location>
        <begin position="21"/>
        <end position="41"/>
    </location>
</feature>
<gene>
    <name evidence="2" type="ORF">TM35_000122090</name>
</gene>
<comment type="caution">
    <text evidence="2">The sequence shown here is derived from an EMBL/GenBank/DDBJ whole genome shotgun (WGS) entry which is preliminary data.</text>
</comment>
<sequence length="390" mass="44265">MAQVIGWVRRKVNNLSMTKQEIGTATVLVVLLYVSSAMMFFGMNFWLWSFEKGLKRSYTSILIPSLGWALLFFLSGFVHRLVQRYHGRPENFFFWVCHEGVMLLFLIGLFDSLTGLFGMYAAVHVPVLLQSALISTGPIWTYLLASFLYPESQPSFSPLLLVVIACTAGGVALAMIPQAKNHNKNTYFSPPWIVIFLCATALFPLYNVLQGRFLHKFSECCSPFTAKIVMLTVETIVQLFLTIMYFPLDSLPFFGKCDSIQESWDMLLSSVRCIGTCPNNAGYMLVYVLGFWIRHLVFAYMNSYSPIVAAVTSQLTQPINTFLLLLIPSWNVYGAAASWYYTMGCFFLLLVSTIVFVSWHLFNQQRRDAQWGSTSETTVETLMVDETNEK</sequence>
<evidence type="ECO:0000313" key="3">
    <source>
        <dbReference type="Proteomes" id="UP000192257"/>
    </source>
</evidence>
<reference evidence="2 3" key="1">
    <citation type="submission" date="2017-03" db="EMBL/GenBank/DDBJ databases">
        <title>An alternative strategy for trypanosome survival in the mammalian bloodstream revealed through genome and transcriptome analysis of the ubiquitous bovine parasite Trypanosoma (Megatrypanum) theileri.</title>
        <authorList>
            <person name="Kelly S."/>
            <person name="Ivens A."/>
            <person name="Mott A."/>
            <person name="O'Neill E."/>
            <person name="Emms D."/>
            <person name="Macleod O."/>
            <person name="Voorheis P."/>
            <person name="Matthews J."/>
            <person name="Matthews K."/>
            <person name="Carrington M."/>
        </authorList>
    </citation>
    <scope>NUCLEOTIDE SEQUENCE [LARGE SCALE GENOMIC DNA]</scope>
    <source>
        <strain evidence="2">Edinburgh</strain>
    </source>
</reference>
<feature type="transmembrane region" description="Helical" evidence="1">
    <location>
        <begin position="339"/>
        <end position="362"/>
    </location>
</feature>
<feature type="transmembrane region" description="Helical" evidence="1">
    <location>
        <begin position="156"/>
        <end position="176"/>
    </location>
</feature>
<keyword evidence="3" id="KW-1185">Reference proteome</keyword>
<name>A0A1X0NXM0_9TRYP</name>
<feature type="transmembrane region" description="Helical" evidence="1">
    <location>
        <begin position="281"/>
        <end position="300"/>
    </location>
</feature>
<feature type="transmembrane region" description="Helical" evidence="1">
    <location>
        <begin position="61"/>
        <end position="82"/>
    </location>
</feature>
<feature type="transmembrane region" description="Helical" evidence="1">
    <location>
        <begin position="307"/>
        <end position="327"/>
    </location>
</feature>
<dbReference type="PANTHER" id="PTHR42253:SF1">
    <property type="entry name" value="TRANSMEMBRANE PROTEIN"/>
    <property type="match status" value="1"/>
</dbReference>
<feature type="transmembrane region" description="Helical" evidence="1">
    <location>
        <begin position="188"/>
        <end position="208"/>
    </location>
</feature>
<feature type="transmembrane region" description="Helical" evidence="1">
    <location>
        <begin position="228"/>
        <end position="246"/>
    </location>
</feature>
<evidence type="ECO:0000313" key="2">
    <source>
        <dbReference type="EMBL" id="ORC89434.1"/>
    </source>
</evidence>
<keyword evidence="1" id="KW-1133">Transmembrane helix</keyword>
<protein>
    <recommendedName>
        <fullName evidence="4">Transmembrane protein</fullName>
    </recommendedName>
</protein>
<feature type="transmembrane region" description="Helical" evidence="1">
    <location>
        <begin position="103"/>
        <end position="122"/>
    </location>
</feature>